<dbReference type="SUPFAM" id="SSF56112">
    <property type="entry name" value="Protein kinase-like (PK-like)"/>
    <property type="match status" value="1"/>
</dbReference>
<dbReference type="InterPro" id="IPR001245">
    <property type="entry name" value="Ser-Thr/Tyr_kinase_cat_dom"/>
</dbReference>
<feature type="region of interest" description="Disordered" evidence="4">
    <location>
        <begin position="134"/>
        <end position="158"/>
    </location>
</feature>
<dbReference type="InterPro" id="IPR020635">
    <property type="entry name" value="Tyr_kinase_cat_dom"/>
</dbReference>
<reference evidence="6" key="1">
    <citation type="submission" date="2017-08" db="EMBL/GenBank/DDBJ databases">
        <authorList>
            <person name="Polle J.E."/>
            <person name="Barry K."/>
            <person name="Cushman J."/>
            <person name="Schmutz J."/>
            <person name="Tran D."/>
            <person name="Hathwaick L.T."/>
            <person name="Yim W.C."/>
            <person name="Jenkins J."/>
            <person name="Mckie-Krisberg Z.M."/>
            <person name="Prochnik S."/>
            <person name="Lindquist E."/>
            <person name="Dockter R.B."/>
            <person name="Adam C."/>
            <person name="Molina H."/>
            <person name="Bunkerborg J."/>
            <person name="Jin E."/>
            <person name="Buchheim M."/>
            <person name="Magnuson J."/>
        </authorList>
    </citation>
    <scope>NUCLEOTIDE SEQUENCE</scope>
    <source>
        <strain evidence="6">CCAP 19/18</strain>
    </source>
</reference>
<sequence>MDMLRWSLFASPILKATQSNNLGKLREAVQRYPHIDEQESEHGNTALMIAASAGYDACCRELLARGADVCMRNKIGKTALMLAVCGGHEECVRALLRHQPEKQLPIKDKAGKTARDYCLPKHAGITAMLRSAEAALEQPKSTRNLSDPRPGNVPVGHTSAFLNPAAAAAAAAAAPAAAAAGSSPASSAYQGPWINQSAPPTNSYPVATASPFPSVYPPNPDAAYNYVLRPPAPPVPRMPSHSPNTPTTPSVPGWGSSPCSTESGSTLQDSAGAAAPTAPPAPAWLGWGSPSSSAPGSAAAGSAGPGCITAGGSAGPGLGAVGGGGSDMLGPSVTWSTPQPASTQHYPSITPASSTFTMRPSAQQAAANAAALEGRWPAAQLVAAAVPPPLSPQQQQQQQQIHPLQQHHSAQQGAMTAGQQVLGRVYSKLDLECATGGFSPLHKIGGGGFGTVYKGTLDGIPVAIKVMDSSPEAMQGLKEFTQEMDILSRLHHPHIVLLIGACLDTSMPSLVYELAEGGSLEDVMFKPGTDPRVLSWEVSVQRFDGNMLLSYNA</sequence>
<keyword evidence="7" id="KW-1185">Reference proteome</keyword>
<evidence type="ECO:0000256" key="4">
    <source>
        <dbReference type="SAM" id="MobiDB-lite"/>
    </source>
</evidence>
<keyword evidence="2" id="KW-0040">ANK repeat</keyword>
<feature type="binding site" evidence="3">
    <location>
        <position position="465"/>
    </location>
    <ligand>
        <name>ATP</name>
        <dbReference type="ChEBI" id="CHEBI:30616"/>
    </ligand>
</feature>
<dbReference type="Pfam" id="PF07714">
    <property type="entry name" value="PK_Tyr_Ser-Thr"/>
    <property type="match status" value="1"/>
</dbReference>
<evidence type="ECO:0000256" key="2">
    <source>
        <dbReference type="PROSITE-ProRule" id="PRU00023"/>
    </source>
</evidence>
<dbReference type="InterPro" id="IPR011009">
    <property type="entry name" value="Kinase-like_dom_sf"/>
</dbReference>
<dbReference type="PROSITE" id="PS50297">
    <property type="entry name" value="ANK_REP_REGION"/>
    <property type="match status" value="1"/>
</dbReference>
<evidence type="ECO:0000313" key="6">
    <source>
        <dbReference type="EMBL" id="KAF5834012.1"/>
    </source>
</evidence>
<dbReference type="InterPro" id="IPR051348">
    <property type="entry name" value="U-box_ubiquitin_ligases"/>
</dbReference>
<evidence type="ECO:0000313" key="7">
    <source>
        <dbReference type="Proteomes" id="UP000815325"/>
    </source>
</evidence>
<dbReference type="InterPro" id="IPR036770">
    <property type="entry name" value="Ankyrin_rpt-contain_sf"/>
</dbReference>
<feature type="compositionally biased region" description="Polar residues" evidence="4">
    <location>
        <begin position="333"/>
        <end position="361"/>
    </location>
</feature>
<dbReference type="Gene3D" id="1.10.510.10">
    <property type="entry name" value="Transferase(Phosphotransferase) domain 1"/>
    <property type="match status" value="1"/>
</dbReference>
<dbReference type="Proteomes" id="UP000815325">
    <property type="component" value="Unassembled WGS sequence"/>
</dbReference>
<keyword evidence="3" id="KW-0547">Nucleotide-binding</keyword>
<dbReference type="PANTHER" id="PTHR45647:SF139">
    <property type="entry name" value="OS02G0152300 PROTEIN"/>
    <property type="match status" value="1"/>
</dbReference>
<evidence type="ECO:0000256" key="1">
    <source>
        <dbReference type="ARBA" id="ARBA00022786"/>
    </source>
</evidence>
<dbReference type="SMART" id="SM00248">
    <property type="entry name" value="ANK"/>
    <property type="match status" value="2"/>
</dbReference>
<feature type="compositionally biased region" description="Low complexity" evidence="4">
    <location>
        <begin position="392"/>
        <end position="409"/>
    </location>
</feature>
<gene>
    <name evidence="6" type="ORF">DUNSADRAFT_9497</name>
</gene>
<dbReference type="InterPro" id="IPR017441">
    <property type="entry name" value="Protein_kinase_ATP_BS"/>
</dbReference>
<keyword evidence="3" id="KW-0067">ATP-binding</keyword>
<accession>A0ABQ7GHD1</accession>
<evidence type="ECO:0000259" key="5">
    <source>
        <dbReference type="PROSITE" id="PS50011"/>
    </source>
</evidence>
<dbReference type="SMART" id="SM00219">
    <property type="entry name" value="TyrKc"/>
    <property type="match status" value="1"/>
</dbReference>
<organism evidence="6 7">
    <name type="scientific">Dunaliella salina</name>
    <name type="common">Green alga</name>
    <name type="synonym">Protococcus salinus</name>
    <dbReference type="NCBI Taxonomy" id="3046"/>
    <lineage>
        <taxon>Eukaryota</taxon>
        <taxon>Viridiplantae</taxon>
        <taxon>Chlorophyta</taxon>
        <taxon>core chlorophytes</taxon>
        <taxon>Chlorophyceae</taxon>
        <taxon>CS clade</taxon>
        <taxon>Chlamydomonadales</taxon>
        <taxon>Dunaliellaceae</taxon>
        <taxon>Dunaliella</taxon>
    </lineage>
</organism>
<dbReference type="PROSITE" id="PS50088">
    <property type="entry name" value="ANK_REPEAT"/>
    <property type="match status" value="1"/>
</dbReference>
<comment type="caution">
    <text evidence="6">The sequence shown here is derived from an EMBL/GenBank/DDBJ whole genome shotgun (WGS) entry which is preliminary data.</text>
</comment>
<name>A0ABQ7GHD1_DUNSA</name>
<feature type="repeat" description="ANK" evidence="2">
    <location>
        <begin position="42"/>
        <end position="74"/>
    </location>
</feature>
<dbReference type="Pfam" id="PF12796">
    <property type="entry name" value="Ank_2"/>
    <property type="match status" value="1"/>
</dbReference>
<proteinExistence type="predicted"/>
<feature type="domain" description="Protein kinase" evidence="5">
    <location>
        <begin position="438"/>
        <end position="553"/>
    </location>
</feature>
<dbReference type="PROSITE" id="PS00107">
    <property type="entry name" value="PROTEIN_KINASE_ATP"/>
    <property type="match status" value="1"/>
</dbReference>
<evidence type="ECO:0000256" key="3">
    <source>
        <dbReference type="PROSITE-ProRule" id="PRU10141"/>
    </source>
</evidence>
<feature type="region of interest" description="Disordered" evidence="4">
    <location>
        <begin position="319"/>
        <end position="361"/>
    </location>
</feature>
<dbReference type="PROSITE" id="PS50011">
    <property type="entry name" value="PROTEIN_KINASE_DOM"/>
    <property type="match status" value="1"/>
</dbReference>
<dbReference type="PANTHER" id="PTHR45647">
    <property type="entry name" value="OS02G0152300 PROTEIN"/>
    <property type="match status" value="1"/>
</dbReference>
<protein>
    <recommendedName>
        <fullName evidence="5">Protein kinase domain-containing protein</fullName>
    </recommendedName>
</protein>
<feature type="region of interest" description="Disordered" evidence="4">
    <location>
        <begin position="235"/>
        <end position="303"/>
    </location>
</feature>
<dbReference type="Gene3D" id="1.25.40.20">
    <property type="entry name" value="Ankyrin repeat-containing domain"/>
    <property type="match status" value="1"/>
</dbReference>
<dbReference type="EMBL" id="MU069780">
    <property type="protein sequence ID" value="KAF5834012.1"/>
    <property type="molecule type" value="Genomic_DNA"/>
</dbReference>
<dbReference type="SUPFAM" id="SSF48403">
    <property type="entry name" value="Ankyrin repeat"/>
    <property type="match status" value="1"/>
</dbReference>
<dbReference type="InterPro" id="IPR000719">
    <property type="entry name" value="Prot_kinase_dom"/>
</dbReference>
<feature type="compositionally biased region" description="Low complexity" evidence="4">
    <location>
        <begin position="238"/>
        <end position="252"/>
    </location>
</feature>
<keyword evidence="1" id="KW-0833">Ubl conjugation pathway</keyword>
<feature type="region of interest" description="Disordered" evidence="4">
    <location>
        <begin position="388"/>
        <end position="416"/>
    </location>
</feature>
<feature type="compositionally biased region" description="Polar residues" evidence="4">
    <location>
        <begin position="257"/>
        <end position="269"/>
    </location>
</feature>
<feature type="compositionally biased region" description="Low complexity" evidence="4">
    <location>
        <begin position="283"/>
        <end position="303"/>
    </location>
</feature>
<dbReference type="InterPro" id="IPR002110">
    <property type="entry name" value="Ankyrin_rpt"/>
</dbReference>